<dbReference type="KEGG" id="plv:ERIC2_c30000"/>
<keyword evidence="1" id="KW-0472">Membrane</keyword>
<feature type="transmembrane region" description="Helical" evidence="1">
    <location>
        <begin position="91"/>
        <end position="110"/>
    </location>
</feature>
<name>V9WCE8_9BACL</name>
<dbReference type="SUPFAM" id="SSF55073">
    <property type="entry name" value="Nucleotide cyclase"/>
    <property type="match status" value="1"/>
</dbReference>
<protein>
    <submittedName>
        <fullName evidence="2">Diguanylate cyclase</fullName>
    </submittedName>
</protein>
<dbReference type="EMBL" id="CP003355">
    <property type="protein sequence ID" value="AHD06777.1"/>
    <property type="molecule type" value="Genomic_DNA"/>
</dbReference>
<dbReference type="InterPro" id="IPR029787">
    <property type="entry name" value="Nucleotide_cyclase"/>
</dbReference>
<evidence type="ECO:0000313" key="3">
    <source>
        <dbReference type="Proteomes" id="UP000029431"/>
    </source>
</evidence>
<accession>V9WCE8</accession>
<dbReference type="HOGENOM" id="CLU_085027_0_0_9"/>
<feature type="transmembrane region" description="Helical" evidence="1">
    <location>
        <begin position="61"/>
        <end position="85"/>
    </location>
</feature>
<feature type="transmembrane region" description="Helical" evidence="1">
    <location>
        <begin position="35"/>
        <end position="54"/>
    </location>
</feature>
<keyword evidence="3" id="KW-1185">Reference proteome</keyword>
<dbReference type="PATRIC" id="fig|697284.3.peg.2856"/>
<keyword evidence="1" id="KW-1133">Transmembrane helix</keyword>
<gene>
    <name evidence="2" type="ORF">ERIC2_c30000</name>
</gene>
<keyword evidence="1" id="KW-0812">Transmembrane</keyword>
<dbReference type="AlphaFoldDB" id="V9WCE8"/>
<dbReference type="Gene3D" id="3.30.70.270">
    <property type="match status" value="1"/>
</dbReference>
<sequence length="288" mass="33344">MKRNQSSLLSDSAFLLLFVICFISIVFTAGDPNRYIQNIVFLNAAFLIAIITYFTTLITGLVLNILFIFGYGTFTLYQTVVVGALVEGHTYFWLIMTPLFTVVIWMLTLANRQFQGENEHLRKANASLATMDENTNLKNSRSFQKDATVFMALFTRYQIPLTLLVMNVRYWDELRRMVSKEQMTEMICDISKISENSIRMNDSLYMLDTEKPTWGLLLFTNREGANVVIERLKEKVITFNTVEFADKYKIDLQLVIGAVEYNPETIPTPVDLLYRQENNWSMMFSLLL</sequence>
<organism evidence="2 3">
    <name type="scientific">Paenibacillus larvae subsp. larvae DSM 25430</name>
    <dbReference type="NCBI Taxonomy" id="697284"/>
    <lineage>
        <taxon>Bacteria</taxon>
        <taxon>Bacillati</taxon>
        <taxon>Bacillota</taxon>
        <taxon>Bacilli</taxon>
        <taxon>Bacillales</taxon>
        <taxon>Paenibacillaceae</taxon>
        <taxon>Paenibacillus</taxon>
    </lineage>
</organism>
<proteinExistence type="predicted"/>
<evidence type="ECO:0000256" key="1">
    <source>
        <dbReference type="SAM" id="Phobius"/>
    </source>
</evidence>
<dbReference type="RefSeq" id="WP_024094874.1">
    <property type="nucleotide sequence ID" value="NC_023134.1"/>
</dbReference>
<feature type="transmembrane region" description="Helical" evidence="1">
    <location>
        <begin position="12"/>
        <end position="29"/>
    </location>
</feature>
<reference evidence="2 3" key="1">
    <citation type="journal article" date="2014" name="PLoS ONE">
        <title>How to Kill the Honey Bee Larva: Genomic Potential and Virulence Mechanisms of Paenibacillus larvae.</title>
        <authorList>
            <person name="Djukic M."/>
            <person name="Brzuszkiewicz E."/>
            <person name="Funfhaus A."/>
            <person name="Voss J."/>
            <person name="Gollnow K."/>
            <person name="Poppinga L."/>
            <person name="Liesegang H."/>
            <person name="Garcia-Gonzalez E."/>
            <person name="Genersch E."/>
            <person name="Daniel R."/>
        </authorList>
    </citation>
    <scope>NUCLEOTIDE SEQUENCE [LARGE SCALE GENOMIC DNA]</scope>
    <source>
        <strain evidence="2 3">DSM 25430</strain>
    </source>
</reference>
<evidence type="ECO:0000313" key="2">
    <source>
        <dbReference type="EMBL" id="AHD06777.1"/>
    </source>
</evidence>
<dbReference type="Proteomes" id="UP000029431">
    <property type="component" value="Chromosome"/>
</dbReference>
<dbReference type="eggNOG" id="COG3706">
    <property type="taxonomic scope" value="Bacteria"/>
</dbReference>
<dbReference type="InterPro" id="IPR043128">
    <property type="entry name" value="Rev_trsase/Diguanyl_cyclase"/>
</dbReference>